<proteinExistence type="predicted"/>
<dbReference type="SMART" id="SM00225">
    <property type="entry name" value="BTB"/>
    <property type="match status" value="1"/>
</dbReference>
<dbReference type="InterPro" id="IPR011333">
    <property type="entry name" value="SKP1/BTB/POZ_sf"/>
</dbReference>
<feature type="domain" description="BTB" evidence="1">
    <location>
        <begin position="15"/>
        <end position="82"/>
    </location>
</feature>
<dbReference type="SUPFAM" id="SSF54695">
    <property type="entry name" value="POZ domain"/>
    <property type="match status" value="1"/>
</dbReference>
<dbReference type="Gene3D" id="3.30.710.10">
    <property type="entry name" value="Potassium Channel Kv1.1, Chain A"/>
    <property type="match status" value="1"/>
</dbReference>
<dbReference type="Proteomes" id="UP001362999">
    <property type="component" value="Unassembled WGS sequence"/>
</dbReference>
<evidence type="ECO:0000313" key="2">
    <source>
        <dbReference type="EMBL" id="KAK7042140.1"/>
    </source>
</evidence>
<dbReference type="Pfam" id="PF00651">
    <property type="entry name" value="BTB"/>
    <property type="match status" value="1"/>
</dbReference>
<keyword evidence="3" id="KW-1185">Reference proteome</keyword>
<sequence>MSTKERYSLDSFDSRTVKVAVEGQEYRINTHFLSRDSPVLREMFGGPEVDVPEPAYTLDGVTKEELENLLWLYYNPYIGLAHVSVWRNILKLAEKWQMDRVRGIALGHLLRGKLDAAEKIRLCESVGRWQAQDAYVQICTRAEPLSAAEFQVLGMEPVLLIMQIRERLIVNRQDSTQARRVEDIVDDVIGMPPEEAVAMREEDYC</sequence>
<gene>
    <name evidence="2" type="ORF">R3P38DRAFT_306250</name>
</gene>
<evidence type="ECO:0000259" key="1">
    <source>
        <dbReference type="PROSITE" id="PS50097"/>
    </source>
</evidence>
<dbReference type="EMBL" id="JAWWNJ010000013">
    <property type="protein sequence ID" value="KAK7042140.1"/>
    <property type="molecule type" value="Genomic_DNA"/>
</dbReference>
<accession>A0AAW0CVF7</accession>
<reference evidence="2 3" key="1">
    <citation type="journal article" date="2024" name="J Genomics">
        <title>Draft genome sequencing and assembly of Favolaschia claudopus CIRM-BRFM 2984 isolated from oak limbs.</title>
        <authorList>
            <person name="Navarro D."/>
            <person name="Drula E."/>
            <person name="Chaduli D."/>
            <person name="Cazenave R."/>
            <person name="Ahrendt S."/>
            <person name="Wang J."/>
            <person name="Lipzen A."/>
            <person name="Daum C."/>
            <person name="Barry K."/>
            <person name="Grigoriev I.V."/>
            <person name="Favel A."/>
            <person name="Rosso M.N."/>
            <person name="Martin F."/>
        </authorList>
    </citation>
    <scope>NUCLEOTIDE SEQUENCE [LARGE SCALE GENOMIC DNA]</scope>
    <source>
        <strain evidence="2 3">CIRM-BRFM 2984</strain>
    </source>
</reference>
<dbReference type="AlphaFoldDB" id="A0AAW0CVF7"/>
<protein>
    <submittedName>
        <fullName evidence="2">BTB domain-containing protein</fullName>
    </submittedName>
</protein>
<dbReference type="PROSITE" id="PS50097">
    <property type="entry name" value="BTB"/>
    <property type="match status" value="1"/>
</dbReference>
<dbReference type="InterPro" id="IPR000210">
    <property type="entry name" value="BTB/POZ_dom"/>
</dbReference>
<organism evidence="2 3">
    <name type="scientific">Favolaschia claudopus</name>
    <dbReference type="NCBI Taxonomy" id="2862362"/>
    <lineage>
        <taxon>Eukaryota</taxon>
        <taxon>Fungi</taxon>
        <taxon>Dikarya</taxon>
        <taxon>Basidiomycota</taxon>
        <taxon>Agaricomycotina</taxon>
        <taxon>Agaricomycetes</taxon>
        <taxon>Agaricomycetidae</taxon>
        <taxon>Agaricales</taxon>
        <taxon>Marasmiineae</taxon>
        <taxon>Mycenaceae</taxon>
        <taxon>Favolaschia</taxon>
    </lineage>
</organism>
<evidence type="ECO:0000313" key="3">
    <source>
        <dbReference type="Proteomes" id="UP001362999"/>
    </source>
</evidence>
<comment type="caution">
    <text evidence="2">The sequence shown here is derived from an EMBL/GenBank/DDBJ whole genome shotgun (WGS) entry which is preliminary data.</text>
</comment>
<name>A0AAW0CVF7_9AGAR</name>
<dbReference type="CDD" id="cd18186">
    <property type="entry name" value="BTB_POZ_ZBTB_KLHL-like"/>
    <property type="match status" value="1"/>
</dbReference>